<evidence type="ECO:0000313" key="1">
    <source>
        <dbReference type="EMBL" id="CAB4171895.1"/>
    </source>
</evidence>
<dbReference type="EMBL" id="LR796871">
    <property type="protein sequence ID" value="CAB4171895.1"/>
    <property type="molecule type" value="Genomic_DNA"/>
</dbReference>
<accession>A0A6J5PRL0</accession>
<proteinExistence type="predicted"/>
<name>A0A6J5PRL0_9CAUD</name>
<sequence length="116" mass="12884">MSGVPIIAHAEETADLVHGEEQSTIKWYLDQEGFDRIRAGMACGNCLEPFPAPPSIRTTSIWRDHAHEYSGIRTKDELLDLVLKGRCPICKSEVSSEMVEVNHRGVDPFAPTEGAY</sequence>
<organism evidence="1">
    <name type="scientific">uncultured Caudovirales phage</name>
    <dbReference type="NCBI Taxonomy" id="2100421"/>
    <lineage>
        <taxon>Viruses</taxon>
        <taxon>Duplodnaviria</taxon>
        <taxon>Heunggongvirae</taxon>
        <taxon>Uroviricota</taxon>
        <taxon>Caudoviricetes</taxon>
        <taxon>Peduoviridae</taxon>
        <taxon>Maltschvirus</taxon>
        <taxon>Maltschvirus maltsch</taxon>
    </lineage>
</organism>
<gene>
    <name evidence="1" type="ORF">UFOVP929_28</name>
</gene>
<reference evidence="1" key="1">
    <citation type="submission" date="2020-05" db="EMBL/GenBank/DDBJ databases">
        <authorList>
            <person name="Chiriac C."/>
            <person name="Salcher M."/>
            <person name="Ghai R."/>
            <person name="Kavagutti S V."/>
        </authorList>
    </citation>
    <scope>NUCLEOTIDE SEQUENCE</scope>
</reference>
<protein>
    <submittedName>
        <fullName evidence="1">Uncharacterized protein</fullName>
    </submittedName>
</protein>